<gene>
    <name evidence="8" type="primary">rnp4</name>
    <name evidence="9" type="ordered locus">Metev_1760</name>
</gene>
<evidence type="ECO:0000256" key="4">
    <source>
        <dbReference type="ARBA" id="ARBA00022723"/>
    </source>
</evidence>
<dbReference type="Proteomes" id="UP000000391">
    <property type="component" value="Chromosome"/>
</dbReference>
<dbReference type="AlphaFoldDB" id="D7EB80"/>
<keyword evidence="1 8" id="KW-0963">Cytoplasm</keyword>
<keyword evidence="3 8" id="KW-0540">Nuclease</keyword>
<evidence type="ECO:0000256" key="6">
    <source>
        <dbReference type="ARBA" id="ARBA00022801"/>
    </source>
</evidence>
<sequence>MGRARKKKKVLIKDIAYQRIQLLFSFAENEARQSNLEWSNRYAYLARKIGMKYRIRLPPELKRRICKQCNSYLLPGKTSRVRLKNNNVTVTCLNCGNQKRYPYKN</sequence>
<dbReference type="Pfam" id="PF04032">
    <property type="entry name" value="Rpr2"/>
    <property type="match status" value="1"/>
</dbReference>
<proteinExistence type="inferred from homology"/>
<dbReference type="PANTHER" id="PTHR14742:SF0">
    <property type="entry name" value="RIBONUCLEASE P PROTEIN SUBUNIT P21"/>
    <property type="match status" value="1"/>
</dbReference>
<protein>
    <recommendedName>
        <fullName evidence="8">Ribonuclease P protein component 4</fullName>
        <shortName evidence="8">RNase P component 4</shortName>
        <ecNumber evidence="8">3.1.26.5</ecNumber>
    </recommendedName>
    <alternativeName>
        <fullName evidence="8">Rpp21</fullName>
    </alternativeName>
</protein>
<dbReference type="Gene3D" id="6.20.50.20">
    <property type="match status" value="1"/>
</dbReference>
<evidence type="ECO:0000313" key="10">
    <source>
        <dbReference type="Proteomes" id="UP000000391"/>
    </source>
</evidence>
<comment type="function">
    <text evidence="8">Part of ribonuclease P, a protein complex that generates mature tRNA molecules by cleaving their 5'-ends.</text>
</comment>
<comment type="cofactor">
    <cofactor evidence="8">
        <name>Zn(2+)</name>
        <dbReference type="ChEBI" id="CHEBI:29105"/>
    </cofactor>
    <text evidence="8">Binds 1 zinc ion per subunit.</text>
</comment>
<keyword evidence="7 8" id="KW-0862">Zinc</keyword>
<dbReference type="GO" id="GO:0008270">
    <property type="term" value="F:zinc ion binding"/>
    <property type="evidence" value="ECO:0007669"/>
    <property type="project" value="UniProtKB-UniRule"/>
</dbReference>
<dbReference type="RefSeq" id="WP_013195162.1">
    <property type="nucleotide sequence ID" value="NC_014253.1"/>
</dbReference>
<dbReference type="InterPro" id="IPR007175">
    <property type="entry name" value="Rpr2/Snm1/Rpp21"/>
</dbReference>
<dbReference type="HAMAP" id="MF_00757">
    <property type="entry name" value="RNase_P_4"/>
    <property type="match status" value="1"/>
</dbReference>
<feature type="binding site" evidence="8">
    <location>
        <position position="92"/>
    </location>
    <ligand>
        <name>Zn(2+)</name>
        <dbReference type="ChEBI" id="CHEBI:29105"/>
    </ligand>
</feature>
<dbReference type="GO" id="GO:0030677">
    <property type="term" value="C:ribonuclease P complex"/>
    <property type="evidence" value="ECO:0007669"/>
    <property type="project" value="UniProtKB-UniRule"/>
</dbReference>
<comment type="catalytic activity">
    <reaction evidence="8">
        <text>Endonucleolytic cleavage of RNA, removing 5'-extranucleotides from tRNA precursor.</text>
        <dbReference type="EC" id="3.1.26.5"/>
    </reaction>
</comment>
<dbReference type="OrthoDB" id="10058at2157"/>
<organism evidence="9 10">
    <name type="scientific">Methanohalobium evestigatum (strain ATCC BAA-1072 / DSM 3721 / NBRC 107634 / OCM 161 / Z-7303)</name>
    <dbReference type="NCBI Taxonomy" id="644295"/>
    <lineage>
        <taxon>Archaea</taxon>
        <taxon>Methanobacteriati</taxon>
        <taxon>Methanobacteriota</taxon>
        <taxon>Stenosarchaea group</taxon>
        <taxon>Methanomicrobia</taxon>
        <taxon>Methanosarcinales</taxon>
        <taxon>Methanosarcinaceae</taxon>
        <taxon>Methanohalobium</taxon>
    </lineage>
</organism>
<evidence type="ECO:0000256" key="5">
    <source>
        <dbReference type="ARBA" id="ARBA00022759"/>
    </source>
</evidence>
<dbReference type="InterPro" id="IPR016432">
    <property type="entry name" value="RNP4"/>
</dbReference>
<dbReference type="EMBL" id="CP002069">
    <property type="protein sequence ID" value="ADI74597.1"/>
    <property type="molecule type" value="Genomic_DNA"/>
</dbReference>
<accession>D7EB80</accession>
<dbReference type="STRING" id="644295.Metev_1760"/>
<dbReference type="GO" id="GO:0001682">
    <property type="term" value="P:tRNA 5'-leader removal"/>
    <property type="evidence" value="ECO:0007669"/>
    <property type="project" value="UniProtKB-UniRule"/>
</dbReference>
<keyword evidence="2 8" id="KW-0819">tRNA processing</keyword>
<evidence type="ECO:0000256" key="2">
    <source>
        <dbReference type="ARBA" id="ARBA00022694"/>
    </source>
</evidence>
<dbReference type="Gene3D" id="1.20.5.420">
    <property type="entry name" value="Immunoglobulin FC, subunit C"/>
    <property type="match status" value="1"/>
</dbReference>
<evidence type="ECO:0000256" key="1">
    <source>
        <dbReference type="ARBA" id="ARBA00022490"/>
    </source>
</evidence>
<reference evidence="9 10" key="1">
    <citation type="submission" date="2010-06" db="EMBL/GenBank/DDBJ databases">
        <title>Complete sequence chromosome of Methanohalobium evestigatum Z-7303.</title>
        <authorList>
            <consortium name="US DOE Joint Genome Institute"/>
            <person name="Lucas S."/>
            <person name="Copeland A."/>
            <person name="Lapidus A."/>
            <person name="Cheng J.-F."/>
            <person name="Bruce D."/>
            <person name="Goodwin L."/>
            <person name="Pitluck S."/>
            <person name="Saunders E."/>
            <person name="Detter J.C."/>
            <person name="Han C."/>
            <person name="Tapia R."/>
            <person name="Land M."/>
            <person name="Hauser L."/>
            <person name="Kyrpides N."/>
            <person name="Mikhailova N."/>
            <person name="Sieprawska-Lupa M."/>
            <person name="Whitman W.B."/>
            <person name="Anderson I."/>
            <person name="Woyke T."/>
        </authorList>
    </citation>
    <scope>NUCLEOTIDE SEQUENCE [LARGE SCALE GENOMIC DNA]</scope>
    <source>
        <strain evidence="10">ATCC BAA-1072 / DSM 3721 / NBRC 107634 / OCM 161 / Z-7303</strain>
    </source>
</reference>
<dbReference type="GO" id="GO:0005737">
    <property type="term" value="C:cytoplasm"/>
    <property type="evidence" value="ECO:0007669"/>
    <property type="project" value="UniProtKB-SubCell"/>
</dbReference>
<keyword evidence="10" id="KW-1185">Reference proteome</keyword>
<comment type="similarity">
    <text evidence="8">Belongs to the eukaryotic/archaeal RNase P protein component 4 family.</text>
</comment>
<name>D7EB80_METEZ</name>
<feature type="binding site" evidence="8">
    <location>
        <position position="69"/>
    </location>
    <ligand>
        <name>Zn(2+)</name>
        <dbReference type="ChEBI" id="CHEBI:29105"/>
    </ligand>
</feature>
<feature type="binding site" evidence="8">
    <location>
        <position position="66"/>
    </location>
    <ligand>
        <name>Zn(2+)</name>
        <dbReference type="ChEBI" id="CHEBI:29105"/>
    </ligand>
</feature>
<evidence type="ECO:0000256" key="7">
    <source>
        <dbReference type="ARBA" id="ARBA00022833"/>
    </source>
</evidence>
<dbReference type="EC" id="3.1.26.5" evidence="8"/>
<evidence type="ECO:0000256" key="8">
    <source>
        <dbReference type="HAMAP-Rule" id="MF_00757"/>
    </source>
</evidence>
<dbReference type="GeneID" id="9347413"/>
<comment type="subcellular location">
    <subcellularLocation>
        <location evidence="8">Cytoplasm</location>
    </subcellularLocation>
</comment>
<dbReference type="PIRSF" id="PIRSF004878">
    <property type="entry name" value="RNase_P_4"/>
    <property type="match status" value="1"/>
</dbReference>
<evidence type="ECO:0000256" key="3">
    <source>
        <dbReference type="ARBA" id="ARBA00022722"/>
    </source>
</evidence>
<dbReference type="GO" id="GO:0004526">
    <property type="term" value="F:ribonuclease P activity"/>
    <property type="evidence" value="ECO:0007669"/>
    <property type="project" value="UniProtKB-UniRule"/>
</dbReference>
<dbReference type="KEGG" id="mev:Metev_1760"/>
<dbReference type="HOGENOM" id="CLU_079140_3_0_2"/>
<keyword evidence="4 8" id="KW-0479">Metal-binding</keyword>
<evidence type="ECO:0000313" key="9">
    <source>
        <dbReference type="EMBL" id="ADI74597.1"/>
    </source>
</evidence>
<feature type="binding site" evidence="8">
    <location>
        <position position="95"/>
    </location>
    <ligand>
        <name>Zn(2+)</name>
        <dbReference type="ChEBI" id="CHEBI:29105"/>
    </ligand>
</feature>
<comment type="subunit">
    <text evidence="8">Consists of a catalytic RNA component and at least 4-5 protein subunits.</text>
</comment>
<dbReference type="PANTHER" id="PTHR14742">
    <property type="entry name" value="RIBONUCLEASE P SUBUNIT P21"/>
    <property type="match status" value="1"/>
</dbReference>
<keyword evidence="6 8" id="KW-0378">Hydrolase</keyword>
<keyword evidence="5 8" id="KW-0255">Endonuclease</keyword>